<evidence type="ECO:0000256" key="3">
    <source>
        <dbReference type="ARBA" id="ARBA00022692"/>
    </source>
</evidence>
<evidence type="ECO:0000256" key="5">
    <source>
        <dbReference type="ARBA" id="ARBA00023136"/>
    </source>
</evidence>
<comment type="similarity">
    <text evidence="2">Belongs to the EamA transporter family.</text>
</comment>
<feature type="transmembrane region" description="Helical" evidence="6">
    <location>
        <begin position="212"/>
        <end position="231"/>
    </location>
</feature>
<evidence type="ECO:0000256" key="1">
    <source>
        <dbReference type="ARBA" id="ARBA00004127"/>
    </source>
</evidence>
<dbReference type="SUPFAM" id="SSF103481">
    <property type="entry name" value="Multidrug resistance efflux transporter EmrE"/>
    <property type="match status" value="2"/>
</dbReference>
<evidence type="ECO:0000259" key="7">
    <source>
        <dbReference type="Pfam" id="PF00892"/>
    </source>
</evidence>
<keyword evidence="5 6" id="KW-0472">Membrane</keyword>
<feature type="transmembrane region" description="Helical" evidence="6">
    <location>
        <begin position="91"/>
        <end position="115"/>
    </location>
</feature>
<evidence type="ECO:0000256" key="2">
    <source>
        <dbReference type="ARBA" id="ARBA00007362"/>
    </source>
</evidence>
<comment type="subcellular location">
    <subcellularLocation>
        <location evidence="1">Endomembrane system</location>
        <topology evidence="1">Multi-pass membrane protein</topology>
    </subcellularLocation>
</comment>
<dbReference type="InterPro" id="IPR050638">
    <property type="entry name" value="AA-Vitamin_Transporters"/>
</dbReference>
<dbReference type="GO" id="GO:0016020">
    <property type="term" value="C:membrane"/>
    <property type="evidence" value="ECO:0007669"/>
    <property type="project" value="UniProtKB-SubCell"/>
</dbReference>
<dbReference type="EMBL" id="LNQN01000002">
    <property type="protein sequence ID" value="KSU83479.1"/>
    <property type="molecule type" value="Genomic_DNA"/>
</dbReference>
<feature type="transmembrane region" description="Helical" evidence="6">
    <location>
        <begin position="66"/>
        <end position="85"/>
    </location>
</feature>
<keyword evidence="3 6" id="KW-0812">Transmembrane</keyword>
<feature type="transmembrane region" description="Helical" evidence="6">
    <location>
        <begin position="243"/>
        <end position="261"/>
    </location>
</feature>
<evidence type="ECO:0000256" key="4">
    <source>
        <dbReference type="ARBA" id="ARBA00022989"/>
    </source>
</evidence>
<sequence>MKWPYLWIAGGAALWGTIGIFIKELSSMGFTPIQIVVLRALSAAVSFLILTFFLNRSLLKIHIRDSYYFIGTGLLSIAFFNWCYFKTMNEVSLSVAAVLLYTAPAFVLILSRIFFRDLITKKKVAALLVTFLGCVFVVGYLPASNGGITWTGLLTGLGSGLGYSLYSIFGKAASAKYKTLTITTYTFVFAGCALFPISGLSHSAHLFEDMKVWLYIIGLGIVPTVLAYILYTVGLRQVEPSKAAIVATVEPVVATLAGFFLFHEKLTLWQCAGILLIIFSAVLVQDKQKKTHLNKGASLT</sequence>
<dbReference type="Proteomes" id="UP000054099">
    <property type="component" value="Unassembled WGS sequence"/>
</dbReference>
<dbReference type="AlphaFoldDB" id="A0A0V8J8G8"/>
<feature type="transmembrane region" description="Helical" evidence="6">
    <location>
        <begin position="180"/>
        <end position="200"/>
    </location>
</feature>
<feature type="transmembrane region" description="Helical" evidence="6">
    <location>
        <begin position="34"/>
        <end position="54"/>
    </location>
</feature>
<feature type="transmembrane region" description="Helical" evidence="6">
    <location>
        <begin position="124"/>
        <end position="142"/>
    </location>
</feature>
<keyword evidence="9" id="KW-1185">Reference proteome</keyword>
<dbReference type="InterPro" id="IPR000620">
    <property type="entry name" value="EamA_dom"/>
</dbReference>
<dbReference type="Gene3D" id="1.10.3730.20">
    <property type="match status" value="1"/>
</dbReference>
<dbReference type="InterPro" id="IPR037185">
    <property type="entry name" value="EmrE-like"/>
</dbReference>
<feature type="transmembrane region" description="Helical" evidence="6">
    <location>
        <begin position="267"/>
        <end position="284"/>
    </location>
</feature>
<reference evidence="8 9" key="1">
    <citation type="journal article" date="2014" name="Antonie Van Leeuwenhoek">
        <title>Fictibacillus enclensis sp. nov., isolated from marine sediment.</title>
        <authorList>
            <person name="Dastager S.G."/>
            <person name="Mawlankar R."/>
            <person name="Srinivasan K."/>
            <person name="Tang S.K."/>
            <person name="Lee J.C."/>
            <person name="Ramana V.V."/>
            <person name="Shouche Y.S."/>
        </authorList>
    </citation>
    <scope>NUCLEOTIDE SEQUENCE [LARGE SCALE GENOMIC DNA]</scope>
    <source>
        <strain evidence="8 9">NIO-1003</strain>
    </source>
</reference>
<dbReference type="Pfam" id="PF00892">
    <property type="entry name" value="EamA"/>
    <property type="match status" value="2"/>
</dbReference>
<keyword evidence="4 6" id="KW-1133">Transmembrane helix</keyword>
<name>A0A0V8J8G8_9BACL</name>
<evidence type="ECO:0000313" key="9">
    <source>
        <dbReference type="Proteomes" id="UP000054099"/>
    </source>
</evidence>
<feature type="transmembrane region" description="Helical" evidence="6">
    <location>
        <begin position="5"/>
        <end position="22"/>
    </location>
</feature>
<gene>
    <name evidence="8" type="ORF">AS030_13035</name>
</gene>
<accession>A0A0V8J8G8</accession>
<feature type="domain" description="EamA" evidence="7">
    <location>
        <begin position="3"/>
        <end position="138"/>
    </location>
</feature>
<feature type="transmembrane region" description="Helical" evidence="6">
    <location>
        <begin position="148"/>
        <end position="168"/>
    </location>
</feature>
<comment type="caution">
    <text evidence="8">The sequence shown here is derived from an EMBL/GenBank/DDBJ whole genome shotgun (WGS) entry which is preliminary data.</text>
</comment>
<proteinExistence type="inferred from homology"/>
<evidence type="ECO:0000256" key="6">
    <source>
        <dbReference type="SAM" id="Phobius"/>
    </source>
</evidence>
<feature type="domain" description="EamA" evidence="7">
    <location>
        <begin position="151"/>
        <end position="284"/>
    </location>
</feature>
<protein>
    <submittedName>
        <fullName evidence="8">Transporter</fullName>
    </submittedName>
</protein>
<organism evidence="8 9">
    <name type="scientific">Fictibacillus enclensis</name>
    <dbReference type="NCBI Taxonomy" id="1017270"/>
    <lineage>
        <taxon>Bacteria</taxon>
        <taxon>Bacillati</taxon>
        <taxon>Bacillota</taxon>
        <taxon>Bacilli</taxon>
        <taxon>Bacillales</taxon>
        <taxon>Fictibacillaceae</taxon>
        <taxon>Fictibacillus</taxon>
    </lineage>
</organism>
<dbReference type="RefSeq" id="WP_061972318.1">
    <property type="nucleotide sequence ID" value="NZ_FMAV01000002.1"/>
</dbReference>
<dbReference type="PANTHER" id="PTHR32322">
    <property type="entry name" value="INNER MEMBRANE TRANSPORTER"/>
    <property type="match status" value="1"/>
</dbReference>
<dbReference type="PANTHER" id="PTHR32322:SF2">
    <property type="entry name" value="EAMA DOMAIN-CONTAINING PROTEIN"/>
    <property type="match status" value="1"/>
</dbReference>
<evidence type="ECO:0000313" key="8">
    <source>
        <dbReference type="EMBL" id="KSU83479.1"/>
    </source>
</evidence>